<gene>
    <name evidence="2" type="ORF">K469DRAFT_804931</name>
</gene>
<organism evidence="2 3">
    <name type="scientific">Zopfia rhizophila CBS 207.26</name>
    <dbReference type="NCBI Taxonomy" id="1314779"/>
    <lineage>
        <taxon>Eukaryota</taxon>
        <taxon>Fungi</taxon>
        <taxon>Dikarya</taxon>
        <taxon>Ascomycota</taxon>
        <taxon>Pezizomycotina</taxon>
        <taxon>Dothideomycetes</taxon>
        <taxon>Dothideomycetes incertae sedis</taxon>
        <taxon>Zopfiaceae</taxon>
        <taxon>Zopfia</taxon>
    </lineage>
</organism>
<proteinExistence type="predicted"/>
<dbReference type="GO" id="GO:0016740">
    <property type="term" value="F:transferase activity"/>
    <property type="evidence" value="ECO:0007669"/>
    <property type="project" value="UniProtKB-KW"/>
</dbReference>
<keyword evidence="2" id="KW-0808">Transferase</keyword>
<protein>
    <submittedName>
        <fullName evidence="2">Glycosyltransferase family 69 protein</fullName>
    </submittedName>
</protein>
<reference evidence="2" key="1">
    <citation type="journal article" date="2020" name="Stud. Mycol.">
        <title>101 Dothideomycetes genomes: a test case for predicting lifestyles and emergence of pathogens.</title>
        <authorList>
            <person name="Haridas S."/>
            <person name="Albert R."/>
            <person name="Binder M."/>
            <person name="Bloem J."/>
            <person name="Labutti K."/>
            <person name="Salamov A."/>
            <person name="Andreopoulos B."/>
            <person name="Baker S."/>
            <person name="Barry K."/>
            <person name="Bills G."/>
            <person name="Bluhm B."/>
            <person name="Cannon C."/>
            <person name="Castanera R."/>
            <person name="Culley D."/>
            <person name="Daum C."/>
            <person name="Ezra D."/>
            <person name="Gonzalez J."/>
            <person name="Henrissat B."/>
            <person name="Kuo A."/>
            <person name="Liang C."/>
            <person name="Lipzen A."/>
            <person name="Lutzoni F."/>
            <person name="Magnuson J."/>
            <person name="Mondo S."/>
            <person name="Nolan M."/>
            <person name="Ohm R."/>
            <person name="Pangilinan J."/>
            <person name="Park H.-J."/>
            <person name="Ramirez L."/>
            <person name="Alfaro M."/>
            <person name="Sun H."/>
            <person name="Tritt A."/>
            <person name="Yoshinaga Y."/>
            <person name="Zwiers L.-H."/>
            <person name="Turgeon B."/>
            <person name="Goodwin S."/>
            <person name="Spatafora J."/>
            <person name="Crous P."/>
            <person name="Grigoriev I."/>
        </authorList>
    </citation>
    <scope>NUCLEOTIDE SEQUENCE</scope>
    <source>
        <strain evidence="2">CBS 207.26</strain>
    </source>
</reference>
<dbReference type="Proteomes" id="UP000800200">
    <property type="component" value="Unassembled WGS sequence"/>
</dbReference>
<keyword evidence="3" id="KW-1185">Reference proteome</keyword>
<keyword evidence="1" id="KW-0812">Transmembrane</keyword>
<name>A0A6A6ELD7_9PEZI</name>
<accession>A0A6A6ELD7</accession>
<keyword evidence="1" id="KW-0472">Membrane</keyword>
<dbReference type="EMBL" id="ML994616">
    <property type="protein sequence ID" value="KAF2191863.1"/>
    <property type="molecule type" value="Genomic_DNA"/>
</dbReference>
<dbReference type="PANTHER" id="PTHR34144">
    <property type="entry name" value="CHROMOSOME 8, WHOLE GENOME SHOTGUN SEQUENCE"/>
    <property type="match status" value="1"/>
</dbReference>
<feature type="transmembrane region" description="Helical" evidence="1">
    <location>
        <begin position="77"/>
        <end position="100"/>
    </location>
</feature>
<evidence type="ECO:0000256" key="1">
    <source>
        <dbReference type="SAM" id="Phobius"/>
    </source>
</evidence>
<evidence type="ECO:0000313" key="2">
    <source>
        <dbReference type="EMBL" id="KAF2191863.1"/>
    </source>
</evidence>
<sequence>MPLNSHRSEEYELLLRTSSDSPWAPGTDDGYYAPPSPKSRSSWLLAWNWIPPRLRQLRTLYTKTSSSRCKRWPYIRLLFWTFTTILCLVIVAAIFTAIFLPSYTNPPSHYKVLEKRCLDSSQPGRGNVNNEKIFVAAALYDPGGALVGGDLGNAVLQLVELLGPENVYLSVYENDADSSAIAALESLKSKLRCNSSLVSEHLPLEDIPHVTTPTGERRIKRIAFLAEVRNRALRPLEADPWVHYDKLLFINDVLFNPIDAIHLLFSTNIDTSGRTQYGAACAVDFINAFKFYDRFATRDFDGYAMGIPFFPWFTNAGGGISRREVLDQKDAVRVRACWGGMAAFEAKWFLEAQPSDPNLATLNISPLRFRYEEDPFWEASECCLIHADLTYLRHGRDFTTDSGIITNSYIRVAYDSRTLSWLPYTRRVERLYSFVHNTLNHLIGMPFRNPRRLEEPGDEVVEKVWGWDKTGGKPAPDYSGNHPKGSYHDVKRVVGPGRFCGGRALLVLNDDPKPGEKTWIKVTLPAPPA</sequence>
<dbReference type="Pfam" id="PF11735">
    <property type="entry name" value="CAP59_mtransfer"/>
    <property type="match status" value="1"/>
</dbReference>
<dbReference type="InterPro" id="IPR021047">
    <property type="entry name" value="Mannosyltransferase_CMT1"/>
</dbReference>
<dbReference type="OrthoDB" id="262547at2759"/>
<evidence type="ECO:0000313" key="3">
    <source>
        <dbReference type="Proteomes" id="UP000800200"/>
    </source>
</evidence>
<keyword evidence="1" id="KW-1133">Transmembrane helix</keyword>
<dbReference type="PANTHER" id="PTHR34144:SF8">
    <property type="entry name" value="GLYCOSYLTRANSFERASE FAMILY 69 PROTEIN"/>
    <property type="match status" value="1"/>
</dbReference>
<dbReference type="AlphaFoldDB" id="A0A6A6ELD7"/>